<protein>
    <submittedName>
        <fullName evidence="2">Uncharacterized protein</fullName>
    </submittedName>
</protein>
<keyword evidence="1" id="KW-0472">Membrane</keyword>
<name>U9UHE1_RHIID</name>
<reference evidence="2" key="1">
    <citation type="submission" date="2013-07" db="EMBL/GenBank/DDBJ databases">
        <title>The genome of an arbuscular mycorrhizal fungus provides insights into the evolution of the oldest plant symbiosis.</title>
        <authorList>
            <consortium name="DOE Joint Genome Institute"/>
            <person name="Tisserant E."/>
            <person name="Malbreil M."/>
            <person name="Kuo A."/>
            <person name="Kohler A."/>
            <person name="Symeonidi A."/>
            <person name="Balestrini R."/>
            <person name="Charron P."/>
            <person name="Duensing N."/>
            <person name="Frei-dit-Frey N."/>
            <person name="Gianinazzi-Pearson V."/>
            <person name="Gilbert B."/>
            <person name="Handa Y."/>
            <person name="Hijri M."/>
            <person name="Kaul R."/>
            <person name="Kawaguchi M."/>
            <person name="Krajinski F."/>
            <person name="Lammers P."/>
            <person name="Lapierre D."/>
            <person name="Masclaux F.G."/>
            <person name="Murat C."/>
            <person name="Morin E."/>
            <person name="Ndikumana S."/>
            <person name="Pagni M."/>
            <person name="Petitpierre D."/>
            <person name="Requena N."/>
            <person name="Rosikiewicz P."/>
            <person name="Riley R."/>
            <person name="Saito K."/>
            <person name="San Clemente H."/>
            <person name="Shapiro H."/>
            <person name="van Tuinen D."/>
            <person name="Becard G."/>
            <person name="Bonfante P."/>
            <person name="Paszkowski U."/>
            <person name="Shachar-Hill Y."/>
            <person name="Young J.P."/>
            <person name="Sanders I.R."/>
            <person name="Henrissat B."/>
            <person name="Rensing S.A."/>
            <person name="Grigoriev I.V."/>
            <person name="Corradi N."/>
            <person name="Roux C."/>
            <person name="Martin F."/>
        </authorList>
    </citation>
    <scope>NUCLEOTIDE SEQUENCE</scope>
    <source>
        <strain evidence="2">DAOM 197198</strain>
    </source>
</reference>
<dbReference type="AlphaFoldDB" id="U9UHE1"/>
<keyword evidence="1" id="KW-0812">Transmembrane</keyword>
<keyword evidence="1" id="KW-1133">Transmembrane helix</keyword>
<sequence length="150" mass="17331">MLHLHPKLIAKLINMGFSSVIVVVNIIRKIVAIISMKGMIEILARDPPLHPCFRLFEKRHHKYLTLGCLELLYARVLNPSAVTRNVARGMRDTKIVDIAYTFMRLLSSVHTMDLFVPKIIPFDDQSSFSLANMIRLKYIVLLKFTYMVYP</sequence>
<evidence type="ECO:0000256" key="1">
    <source>
        <dbReference type="SAM" id="Phobius"/>
    </source>
</evidence>
<feature type="transmembrane region" description="Helical" evidence="1">
    <location>
        <begin position="12"/>
        <end position="31"/>
    </location>
</feature>
<dbReference type="HOGENOM" id="CLU_1741509_0_0_1"/>
<proteinExistence type="predicted"/>
<dbReference type="EMBL" id="KI277900">
    <property type="protein sequence ID" value="ESA19849.1"/>
    <property type="molecule type" value="Genomic_DNA"/>
</dbReference>
<gene>
    <name evidence="2" type="ORF">GLOINDRAFT_92645</name>
</gene>
<evidence type="ECO:0000313" key="2">
    <source>
        <dbReference type="EMBL" id="ESA19849.1"/>
    </source>
</evidence>
<accession>U9UHE1</accession>
<organism evidence="2">
    <name type="scientific">Rhizophagus irregularis (strain DAOM 181602 / DAOM 197198 / MUCL 43194)</name>
    <name type="common">Arbuscular mycorrhizal fungus</name>
    <name type="synonym">Glomus intraradices</name>
    <dbReference type="NCBI Taxonomy" id="747089"/>
    <lineage>
        <taxon>Eukaryota</taxon>
        <taxon>Fungi</taxon>
        <taxon>Fungi incertae sedis</taxon>
        <taxon>Mucoromycota</taxon>
        <taxon>Glomeromycotina</taxon>
        <taxon>Glomeromycetes</taxon>
        <taxon>Glomerales</taxon>
        <taxon>Glomeraceae</taxon>
        <taxon>Rhizophagus</taxon>
    </lineage>
</organism>